<name>A0A0H2S2C4_9AGAM</name>
<dbReference type="InParanoid" id="A0A0H2S2C4"/>
<proteinExistence type="predicted"/>
<accession>A0A0H2S2C4</accession>
<gene>
    <name evidence="1" type="ORF">SCHPADRAFT_886170</name>
</gene>
<evidence type="ECO:0000313" key="2">
    <source>
        <dbReference type="Proteomes" id="UP000053477"/>
    </source>
</evidence>
<sequence>MAVYPQYYYPYYYFTPEAESMQIRLIIVQNTLTRLSATIERFARIYNQVNQIFNSASTSQNIEYLLLELNQTVSEELELHASVHSEVDKLFLYRNELTSAYQQGVRRYLHWYYNAAKVVIAQHQYRWKRLKKWYLNSYYDATKGVIAELQNRWERLRRLRGFFAVIDGALSEHKLYTSNSRMAIDMRSSALCVPFSTNQTVDLEDAFVEAKIKIVKEMLPSLIARSVGRSSRTFAFDSGVEKKLALSVVVDSWQERRRSTFLRYGAVSIS</sequence>
<organism evidence="1 2">
    <name type="scientific">Schizopora paradoxa</name>
    <dbReference type="NCBI Taxonomy" id="27342"/>
    <lineage>
        <taxon>Eukaryota</taxon>
        <taxon>Fungi</taxon>
        <taxon>Dikarya</taxon>
        <taxon>Basidiomycota</taxon>
        <taxon>Agaricomycotina</taxon>
        <taxon>Agaricomycetes</taxon>
        <taxon>Hymenochaetales</taxon>
        <taxon>Schizoporaceae</taxon>
        <taxon>Schizopora</taxon>
    </lineage>
</organism>
<dbReference type="Proteomes" id="UP000053477">
    <property type="component" value="Unassembled WGS sequence"/>
</dbReference>
<dbReference type="AlphaFoldDB" id="A0A0H2S2C4"/>
<reference evidence="1 2" key="1">
    <citation type="submission" date="2015-04" db="EMBL/GenBank/DDBJ databases">
        <title>Complete genome sequence of Schizopora paradoxa KUC8140, a cosmopolitan wood degrader in East Asia.</title>
        <authorList>
            <consortium name="DOE Joint Genome Institute"/>
            <person name="Min B."/>
            <person name="Park H."/>
            <person name="Jang Y."/>
            <person name="Kim J.-J."/>
            <person name="Kim K.H."/>
            <person name="Pangilinan J."/>
            <person name="Lipzen A."/>
            <person name="Riley R."/>
            <person name="Grigoriev I.V."/>
            <person name="Spatafora J.W."/>
            <person name="Choi I.-G."/>
        </authorList>
    </citation>
    <scope>NUCLEOTIDE SEQUENCE [LARGE SCALE GENOMIC DNA]</scope>
    <source>
        <strain evidence="1 2">KUC8140</strain>
    </source>
</reference>
<evidence type="ECO:0000313" key="1">
    <source>
        <dbReference type="EMBL" id="KLO18460.1"/>
    </source>
</evidence>
<protein>
    <submittedName>
        <fullName evidence="1">Uncharacterized protein</fullName>
    </submittedName>
</protein>
<keyword evidence="2" id="KW-1185">Reference proteome</keyword>
<dbReference type="EMBL" id="KQ085894">
    <property type="protein sequence ID" value="KLO18460.1"/>
    <property type="molecule type" value="Genomic_DNA"/>
</dbReference>